<dbReference type="OrthoDB" id="13546at2"/>
<dbReference type="RefSeq" id="WP_051682691.1">
    <property type="nucleotide sequence ID" value="NZ_JMKI01000026.1"/>
</dbReference>
<dbReference type="PANTHER" id="PTHR37163">
    <property type="entry name" value="CONSERVED PROTEIN"/>
    <property type="match status" value="1"/>
</dbReference>
<comment type="caution">
    <text evidence="1">The sequence shown here is derived from an EMBL/GenBank/DDBJ whole genome shotgun (WGS) entry which is preliminary data.</text>
</comment>
<sequence length="208" mass="22764">MPAGDPEKKLKPEEISLPAFWSGVSESDVESLAKQMKKRKFDASSVIAVAKRCKSGFPQVIVSSPLSRSGSPFPTLFWLTCPFLDRRCGELEAARLIAELEKLFERTPEAVRKMHKDYAALRLRAAGASLTAPMSKKAVDVLSRLGVGGIDASVAPNAVKCLHLQTATWLGMGEHPARRWLAEKLGALECGEARCSARPRGRPNERRP</sequence>
<reference evidence="1 2" key="1">
    <citation type="submission" date="2014-04" db="EMBL/GenBank/DDBJ databases">
        <title>Draft Genome Sequence of Synergistes jonesii.</title>
        <authorList>
            <person name="Coil D.A."/>
            <person name="Eisen J.A."/>
            <person name="Holland-Moritz H.E."/>
        </authorList>
    </citation>
    <scope>NUCLEOTIDE SEQUENCE [LARGE SCALE GENOMIC DNA]</scope>
    <source>
        <strain evidence="1 2">78-1</strain>
    </source>
</reference>
<dbReference type="EMBL" id="JMKI01000026">
    <property type="protein sequence ID" value="KEJ92556.1"/>
    <property type="molecule type" value="Genomic_DNA"/>
</dbReference>
<accession>A0A073ISY4</accession>
<dbReference type="STRING" id="2754.EH55_03610"/>
<dbReference type="Pfam" id="PF04417">
    <property type="entry name" value="DUF501"/>
    <property type="match status" value="1"/>
</dbReference>
<dbReference type="PANTHER" id="PTHR37163:SF1">
    <property type="entry name" value="DUF501 DOMAIN-CONTAINING PROTEIN"/>
    <property type="match status" value="1"/>
</dbReference>
<evidence type="ECO:0000313" key="2">
    <source>
        <dbReference type="Proteomes" id="UP000027665"/>
    </source>
</evidence>
<dbReference type="Proteomes" id="UP000027665">
    <property type="component" value="Unassembled WGS sequence"/>
</dbReference>
<evidence type="ECO:0008006" key="3">
    <source>
        <dbReference type="Google" id="ProtNLM"/>
    </source>
</evidence>
<protein>
    <recommendedName>
        <fullName evidence="3">DUF501 domain-containing protein</fullName>
    </recommendedName>
</protein>
<dbReference type="InterPro" id="IPR007511">
    <property type="entry name" value="DUF501"/>
</dbReference>
<dbReference type="GeneID" id="90983431"/>
<name>A0A073ISY4_9BACT</name>
<dbReference type="AlphaFoldDB" id="A0A073ISY4"/>
<gene>
    <name evidence="1" type="ORF">EH55_03610</name>
</gene>
<keyword evidence="2" id="KW-1185">Reference proteome</keyword>
<organism evidence="1 2">
    <name type="scientific">Synergistes jonesii</name>
    <dbReference type="NCBI Taxonomy" id="2754"/>
    <lineage>
        <taxon>Bacteria</taxon>
        <taxon>Thermotogati</taxon>
        <taxon>Synergistota</taxon>
        <taxon>Synergistia</taxon>
        <taxon>Synergistales</taxon>
        <taxon>Synergistaceae</taxon>
        <taxon>Synergistes</taxon>
    </lineage>
</organism>
<proteinExistence type="predicted"/>
<dbReference type="eggNOG" id="COG1507">
    <property type="taxonomic scope" value="Bacteria"/>
</dbReference>
<evidence type="ECO:0000313" key="1">
    <source>
        <dbReference type="EMBL" id="KEJ92556.1"/>
    </source>
</evidence>